<dbReference type="SUPFAM" id="SSF57959">
    <property type="entry name" value="Leucine zipper domain"/>
    <property type="match status" value="1"/>
</dbReference>
<name>A0A6U5DXR0_9STRA</name>
<evidence type="ECO:0000313" key="3">
    <source>
        <dbReference type="EMBL" id="CAD8876462.1"/>
    </source>
</evidence>
<feature type="domain" description="BZIP" evidence="2">
    <location>
        <begin position="79"/>
        <end position="142"/>
    </location>
</feature>
<evidence type="ECO:0000313" key="4">
    <source>
        <dbReference type="EMBL" id="CAD8876494.1"/>
    </source>
</evidence>
<protein>
    <recommendedName>
        <fullName evidence="2">BZIP domain-containing protein</fullName>
    </recommendedName>
</protein>
<dbReference type="Gene3D" id="1.20.5.170">
    <property type="match status" value="1"/>
</dbReference>
<sequence>MSSNSDQGAQLQGTNQCTTESLPQPASITSSTETTVNKNESLSKESLKEKIIETEAEKAKAQRDRDQRLSEAEKKTKAQRDRDHRLSANREHAKASRKRKKIMIEDLQKTVVTLTNENQSLKAIQAQLQQELHMARSRSVRLFIQCYVSS</sequence>
<evidence type="ECO:0000256" key="1">
    <source>
        <dbReference type="SAM" id="MobiDB-lite"/>
    </source>
</evidence>
<dbReference type="InterPro" id="IPR004827">
    <property type="entry name" value="bZIP"/>
</dbReference>
<dbReference type="GO" id="GO:0003700">
    <property type="term" value="F:DNA-binding transcription factor activity"/>
    <property type="evidence" value="ECO:0007669"/>
    <property type="project" value="InterPro"/>
</dbReference>
<feature type="region of interest" description="Disordered" evidence="1">
    <location>
        <begin position="1"/>
        <end position="101"/>
    </location>
</feature>
<proteinExistence type="predicted"/>
<organism evidence="3">
    <name type="scientific">Corethron hystrix</name>
    <dbReference type="NCBI Taxonomy" id="216773"/>
    <lineage>
        <taxon>Eukaryota</taxon>
        <taxon>Sar</taxon>
        <taxon>Stramenopiles</taxon>
        <taxon>Ochrophyta</taxon>
        <taxon>Bacillariophyta</taxon>
        <taxon>Coscinodiscophyceae</taxon>
        <taxon>Corethrophycidae</taxon>
        <taxon>Corethrales</taxon>
        <taxon>Corethraceae</taxon>
        <taxon>Corethron</taxon>
    </lineage>
</organism>
<dbReference type="EMBL" id="HBFR01005248">
    <property type="protein sequence ID" value="CAD8876494.1"/>
    <property type="molecule type" value="Transcribed_RNA"/>
</dbReference>
<dbReference type="AlphaFoldDB" id="A0A6U5DXR0"/>
<dbReference type="PROSITE" id="PS50217">
    <property type="entry name" value="BZIP"/>
    <property type="match status" value="1"/>
</dbReference>
<dbReference type="InterPro" id="IPR046347">
    <property type="entry name" value="bZIP_sf"/>
</dbReference>
<evidence type="ECO:0000259" key="2">
    <source>
        <dbReference type="PROSITE" id="PS50217"/>
    </source>
</evidence>
<dbReference type="EMBL" id="HBFR01005214">
    <property type="protein sequence ID" value="CAD8876462.1"/>
    <property type="molecule type" value="Transcribed_RNA"/>
</dbReference>
<reference evidence="3" key="1">
    <citation type="submission" date="2021-01" db="EMBL/GenBank/DDBJ databases">
        <authorList>
            <person name="Corre E."/>
            <person name="Pelletier E."/>
            <person name="Niang G."/>
            <person name="Scheremetjew M."/>
            <person name="Finn R."/>
            <person name="Kale V."/>
            <person name="Holt S."/>
            <person name="Cochrane G."/>
            <person name="Meng A."/>
            <person name="Brown T."/>
            <person name="Cohen L."/>
        </authorList>
    </citation>
    <scope>NUCLEOTIDE SEQUENCE</scope>
    <source>
        <strain evidence="3">308</strain>
    </source>
</reference>
<dbReference type="SMART" id="SM00338">
    <property type="entry name" value="BRLZ"/>
    <property type="match status" value="1"/>
</dbReference>
<accession>A0A6U5DXR0</accession>
<gene>
    <name evidence="3" type="ORF">CHYS00102_LOCUS3640</name>
    <name evidence="4" type="ORF">CHYS00102_LOCUS3672</name>
</gene>
<feature type="compositionally biased region" description="Basic and acidic residues" evidence="1">
    <location>
        <begin position="41"/>
        <end position="94"/>
    </location>
</feature>
<dbReference type="Pfam" id="PF07716">
    <property type="entry name" value="bZIP_2"/>
    <property type="match status" value="1"/>
</dbReference>
<feature type="compositionally biased region" description="Polar residues" evidence="1">
    <location>
        <begin position="1"/>
        <end position="40"/>
    </location>
</feature>